<feature type="region of interest" description="Disordered" evidence="2">
    <location>
        <begin position="44"/>
        <end position="68"/>
    </location>
</feature>
<dbReference type="GeneID" id="95975872"/>
<feature type="domain" description="Glycosyltransferase family 28 N-terminal" evidence="3">
    <location>
        <begin position="88"/>
        <end position="161"/>
    </location>
</feature>
<dbReference type="RefSeq" id="XP_069201531.1">
    <property type="nucleotide sequence ID" value="XM_069348499.1"/>
</dbReference>
<evidence type="ECO:0000313" key="5">
    <source>
        <dbReference type="Proteomes" id="UP001562354"/>
    </source>
</evidence>
<organism evidence="4 5">
    <name type="scientific">Neodothiora populina</name>
    <dbReference type="NCBI Taxonomy" id="2781224"/>
    <lineage>
        <taxon>Eukaryota</taxon>
        <taxon>Fungi</taxon>
        <taxon>Dikarya</taxon>
        <taxon>Ascomycota</taxon>
        <taxon>Pezizomycotina</taxon>
        <taxon>Dothideomycetes</taxon>
        <taxon>Dothideomycetidae</taxon>
        <taxon>Dothideales</taxon>
        <taxon>Dothioraceae</taxon>
        <taxon>Neodothiora</taxon>
    </lineage>
</organism>
<dbReference type="CDD" id="cd03784">
    <property type="entry name" value="GT1_Gtf-like"/>
    <property type="match status" value="1"/>
</dbReference>
<name>A0ABR3PGX1_9PEZI</name>
<dbReference type="Gene3D" id="3.40.50.2000">
    <property type="entry name" value="Glycogen Phosphorylase B"/>
    <property type="match status" value="1"/>
</dbReference>
<dbReference type="SUPFAM" id="SSF53756">
    <property type="entry name" value="UDP-Glycosyltransferase/glycogen phosphorylase"/>
    <property type="match status" value="1"/>
</dbReference>
<feature type="compositionally biased region" description="Basic and acidic residues" evidence="2">
    <location>
        <begin position="44"/>
        <end position="59"/>
    </location>
</feature>
<accession>A0ABR3PGX1</accession>
<keyword evidence="5" id="KW-1185">Reference proteome</keyword>
<dbReference type="InterPro" id="IPR002213">
    <property type="entry name" value="UDP_glucos_trans"/>
</dbReference>
<gene>
    <name evidence="4" type="ORF">AAFC00_002170</name>
</gene>
<proteinExistence type="predicted"/>
<reference evidence="4 5" key="1">
    <citation type="submission" date="2024-07" db="EMBL/GenBank/DDBJ databases">
        <title>Draft sequence of the Neodothiora populina.</title>
        <authorList>
            <person name="Drown D.D."/>
            <person name="Schuette U.S."/>
            <person name="Buechlein A.B."/>
            <person name="Rusch D.R."/>
            <person name="Winton L.W."/>
            <person name="Adams G.A."/>
        </authorList>
    </citation>
    <scope>NUCLEOTIDE SEQUENCE [LARGE SCALE GENOMIC DNA]</scope>
    <source>
        <strain evidence="4 5">CPC 39397</strain>
    </source>
</reference>
<sequence>MHWYPLGLLHPTQDSTELQRTGSHVTEDGRVDLSFPRHIHLKERKEKQVEEDGGGVERKQGRRTVRPRKKDFHPPVLEEYACVPRMNIAILITGSRGDVQPFIALGQILQKPPYNHRVRLGTHPVFKDFVEENGLEFYSIGGDPSKLMAFMVKNPGIIPSFDSIKAGDVGARKAELAEMMEGAWKACTEPGDGITKIDLGAYLHDEDILLSLPPPFVADAIIANPPTYAHIHIAEKLAIPCHMMFTMPWSPTRAFPHPLTNVDASKVDNPGLANLLSYKRMELLTWEGLSDITNHFREKTLNLDAVSPLWGHRLFPKLRIPFTYCWSEALIPKPLDWGSHISIAGFFFFHWPQAINQIPNSRRFWMQALPRFM</sequence>
<dbReference type="InterPro" id="IPR050426">
    <property type="entry name" value="Glycosyltransferase_28"/>
</dbReference>
<dbReference type="PANTHER" id="PTHR48050:SF13">
    <property type="entry name" value="STEROL 3-BETA-GLUCOSYLTRANSFERASE UGT80A2"/>
    <property type="match status" value="1"/>
</dbReference>
<dbReference type="Pfam" id="PF03033">
    <property type="entry name" value="Glyco_transf_28"/>
    <property type="match status" value="1"/>
</dbReference>
<protein>
    <recommendedName>
        <fullName evidence="3">Glycosyltransferase family 28 N-terminal domain-containing protein</fullName>
    </recommendedName>
</protein>
<dbReference type="Proteomes" id="UP001562354">
    <property type="component" value="Unassembled WGS sequence"/>
</dbReference>
<dbReference type="InterPro" id="IPR004276">
    <property type="entry name" value="GlycoTrans_28_N"/>
</dbReference>
<comment type="caution">
    <text evidence="4">The sequence shown here is derived from an EMBL/GenBank/DDBJ whole genome shotgun (WGS) entry which is preliminary data.</text>
</comment>
<evidence type="ECO:0000256" key="2">
    <source>
        <dbReference type="SAM" id="MobiDB-lite"/>
    </source>
</evidence>
<keyword evidence="1" id="KW-0808">Transferase</keyword>
<dbReference type="EMBL" id="JBFMKM010000007">
    <property type="protein sequence ID" value="KAL1305258.1"/>
    <property type="molecule type" value="Genomic_DNA"/>
</dbReference>
<evidence type="ECO:0000259" key="3">
    <source>
        <dbReference type="Pfam" id="PF03033"/>
    </source>
</evidence>
<evidence type="ECO:0000256" key="1">
    <source>
        <dbReference type="ARBA" id="ARBA00022679"/>
    </source>
</evidence>
<dbReference type="PANTHER" id="PTHR48050">
    <property type="entry name" value="STEROL 3-BETA-GLUCOSYLTRANSFERASE"/>
    <property type="match status" value="1"/>
</dbReference>
<evidence type="ECO:0000313" key="4">
    <source>
        <dbReference type="EMBL" id="KAL1305258.1"/>
    </source>
</evidence>